<keyword evidence="5" id="KW-1185">Reference proteome</keyword>
<dbReference type="PROSITE" id="PS51257">
    <property type="entry name" value="PROKAR_LIPOPROTEIN"/>
    <property type="match status" value="1"/>
</dbReference>
<dbReference type="InterPro" id="IPR017946">
    <property type="entry name" value="PLC-like_Pdiesterase_TIM-brl"/>
</dbReference>
<dbReference type="PANTHER" id="PTHR46211:SF14">
    <property type="entry name" value="GLYCEROPHOSPHODIESTER PHOSPHODIESTERASE"/>
    <property type="match status" value="1"/>
</dbReference>
<keyword evidence="2" id="KW-0732">Signal</keyword>
<dbReference type="RefSeq" id="WP_083759010.1">
    <property type="nucleotide sequence ID" value="NZ_ARYI01000001.1"/>
</dbReference>
<dbReference type="Proteomes" id="UP000025061">
    <property type="component" value="Unassembled WGS sequence"/>
</dbReference>
<evidence type="ECO:0000313" key="5">
    <source>
        <dbReference type="Proteomes" id="UP000025061"/>
    </source>
</evidence>
<gene>
    <name evidence="4" type="ORF">HHI_01100</name>
</gene>
<reference evidence="4 5" key="1">
    <citation type="submission" date="2013-04" db="EMBL/GenBank/DDBJ databases">
        <title>Hyphomonas hirschiana VP5 Genome Sequencing.</title>
        <authorList>
            <person name="Lai Q."/>
            <person name="Shao Z."/>
        </authorList>
    </citation>
    <scope>NUCLEOTIDE SEQUENCE [LARGE SCALE GENOMIC DNA]</scope>
    <source>
        <strain evidence="4 5">VP5</strain>
    </source>
</reference>
<dbReference type="AlphaFoldDB" id="A0A059FZQ9"/>
<evidence type="ECO:0000256" key="1">
    <source>
        <dbReference type="SAM" id="MobiDB-lite"/>
    </source>
</evidence>
<evidence type="ECO:0000259" key="3">
    <source>
        <dbReference type="PROSITE" id="PS51704"/>
    </source>
</evidence>
<accession>A0A059FZQ9</accession>
<dbReference type="GO" id="GO:0008081">
    <property type="term" value="F:phosphoric diester hydrolase activity"/>
    <property type="evidence" value="ECO:0007669"/>
    <property type="project" value="InterPro"/>
</dbReference>
<dbReference type="PANTHER" id="PTHR46211">
    <property type="entry name" value="GLYCEROPHOSPHORYL DIESTER PHOSPHODIESTERASE"/>
    <property type="match status" value="1"/>
</dbReference>
<sequence>MIRVLLAAASALVLAACSQGAASAPETEPDTQPEISGGPGTETASAEPATASVAAGLSTRLPELFDCLRETGGVAVAAHRGGFAPGYPENAIETMQYTYDQGIRVFEVDVAESRDGVLFLHHDDRFGRTIEGDGYNSDTDWSAIAGKRLKDVDGKVTSFHPPKLTDALLWAKETGAIVELDRKKTTSFANIWAAVVAAGAQGNVIMISYSDEEAAEIARVAPTAMMTASARGGRDIETLEALGVDRTNVIAWTGTREPDPPAFARLLDEGVEPAFGTLGRKGERLDDQYWADGDGSEYQRLVDDGVTLIATDEPYKVADWLTADDEGWSACASR</sequence>
<dbReference type="GO" id="GO:0006629">
    <property type="term" value="P:lipid metabolic process"/>
    <property type="evidence" value="ECO:0007669"/>
    <property type="project" value="InterPro"/>
</dbReference>
<name>A0A059FZQ9_9PROT</name>
<dbReference type="OrthoDB" id="1854250at2"/>
<feature type="compositionally biased region" description="Low complexity" evidence="1">
    <location>
        <begin position="41"/>
        <end position="50"/>
    </location>
</feature>
<dbReference type="Pfam" id="PF03009">
    <property type="entry name" value="GDPD"/>
    <property type="match status" value="1"/>
</dbReference>
<comment type="caution">
    <text evidence="4">The sequence shown here is derived from an EMBL/GenBank/DDBJ whole genome shotgun (WGS) entry which is preliminary data.</text>
</comment>
<dbReference type="PATRIC" id="fig|1280951.3.peg.223"/>
<dbReference type="CDD" id="cd08566">
    <property type="entry name" value="GDPD_AtGDE_like"/>
    <property type="match status" value="1"/>
</dbReference>
<dbReference type="Gene3D" id="3.20.20.190">
    <property type="entry name" value="Phosphatidylinositol (PI) phosphodiesterase"/>
    <property type="match status" value="1"/>
</dbReference>
<feature type="chain" id="PRO_5001573508" evidence="2">
    <location>
        <begin position="22"/>
        <end position="334"/>
    </location>
</feature>
<dbReference type="InterPro" id="IPR030395">
    <property type="entry name" value="GP_PDE_dom"/>
</dbReference>
<evidence type="ECO:0000313" key="4">
    <source>
        <dbReference type="EMBL" id="KCZ96233.1"/>
    </source>
</evidence>
<proteinExistence type="predicted"/>
<feature type="region of interest" description="Disordered" evidence="1">
    <location>
        <begin position="22"/>
        <end position="50"/>
    </location>
</feature>
<organism evidence="4 5">
    <name type="scientific">Hyphomonas hirschiana VP5</name>
    <dbReference type="NCBI Taxonomy" id="1280951"/>
    <lineage>
        <taxon>Bacteria</taxon>
        <taxon>Pseudomonadati</taxon>
        <taxon>Pseudomonadota</taxon>
        <taxon>Alphaproteobacteria</taxon>
        <taxon>Hyphomonadales</taxon>
        <taxon>Hyphomonadaceae</taxon>
        <taxon>Hyphomonas</taxon>
    </lineage>
</organism>
<evidence type="ECO:0000256" key="2">
    <source>
        <dbReference type="SAM" id="SignalP"/>
    </source>
</evidence>
<dbReference type="PROSITE" id="PS51704">
    <property type="entry name" value="GP_PDE"/>
    <property type="match status" value="1"/>
</dbReference>
<protein>
    <submittedName>
        <fullName evidence="4">Glycerophosphoryl diester phosphodiesterase family protein</fullName>
    </submittedName>
</protein>
<feature type="signal peptide" evidence="2">
    <location>
        <begin position="1"/>
        <end position="21"/>
    </location>
</feature>
<dbReference type="SUPFAM" id="SSF51695">
    <property type="entry name" value="PLC-like phosphodiesterases"/>
    <property type="match status" value="1"/>
</dbReference>
<feature type="domain" description="GP-PDE" evidence="3">
    <location>
        <begin position="74"/>
        <end position="321"/>
    </location>
</feature>
<dbReference type="EMBL" id="ARYI01000001">
    <property type="protein sequence ID" value="KCZ96233.1"/>
    <property type="molecule type" value="Genomic_DNA"/>
</dbReference>